<dbReference type="EMBL" id="JABBPG010000006">
    <property type="protein sequence ID" value="NOU51794.1"/>
    <property type="molecule type" value="Genomic_DNA"/>
</dbReference>
<dbReference type="GO" id="GO:0008374">
    <property type="term" value="F:O-acyltransferase activity"/>
    <property type="evidence" value="ECO:0007669"/>
    <property type="project" value="TreeGrafter"/>
</dbReference>
<comment type="caution">
    <text evidence="3">The sequence shown here is derived from an EMBL/GenBank/DDBJ whole genome shotgun (WGS) entry which is preliminary data.</text>
</comment>
<dbReference type="RefSeq" id="WP_171626851.1">
    <property type="nucleotide sequence ID" value="NZ_JABBPG010000006.1"/>
</dbReference>
<dbReference type="InterPro" id="IPR011004">
    <property type="entry name" value="Trimer_LpxA-like_sf"/>
</dbReference>
<dbReference type="AlphaFoldDB" id="A0A849VIZ6"/>
<organism evidence="3 4">
    <name type="scientific">Pseudoalteromonas caenipelagi</name>
    <dbReference type="NCBI Taxonomy" id="2726988"/>
    <lineage>
        <taxon>Bacteria</taxon>
        <taxon>Pseudomonadati</taxon>
        <taxon>Pseudomonadota</taxon>
        <taxon>Gammaproteobacteria</taxon>
        <taxon>Alteromonadales</taxon>
        <taxon>Pseudoalteromonadaceae</taxon>
        <taxon>Pseudoalteromonas</taxon>
    </lineage>
</organism>
<name>A0A849VIZ6_9GAMM</name>
<evidence type="ECO:0000256" key="2">
    <source>
        <dbReference type="ARBA" id="ARBA00022679"/>
    </source>
</evidence>
<evidence type="ECO:0000313" key="3">
    <source>
        <dbReference type="EMBL" id="NOU51794.1"/>
    </source>
</evidence>
<dbReference type="PANTHER" id="PTHR23416">
    <property type="entry name" value="SIALIC ACID SYNTHASE-RELATED"/>
    <property type="match status" value="1"/>
</dbReference>
<evidence type="ECO:0000313" key="4">
    <source>
        <dbReference type="Proteomes" id="UP000586305"/>
    </source>
</evidence>
<keyword evidence="3" id="KW-0012">Acyltransferase</keyword>
<keyword evidence="2 3" id="KW-0808">Transferase</keyword>
<dbReference type="PANTHER" id="PTHR23416:SF23">
    <property type="entry name" value="ACETYLTRANSFERASE C18B11.09C-RELATED"/>
    <property type="match status" value="1"/>
</dbReference>
<dbReference type="SUPFAM" id="SSF51161">
    <property type="entry name" value="Trimeric LpxA-like enzymes"/>
    <property type="match status" value="1"/>
</dbReference>
<comment type="similarity">
    <text evidence="1">Belongs to the transferase hexapeptide repeat family.</text>
</comment>
<sequence>MIRFAYLCAKVASRLLPISKLQNLTDRLAHQCIMARYRSQGATIGDNCVIINTTLSSSSKGDKFFIGDNCTITGATLLGHDASPTLFLDELIVHEQSYLRGSRRSYRSPITIGNNVFIGWGSIVLPGVHIGDDCVIGAGSVVTRDIPAGHVAAGNPAKVIKPTQEYIEAYRRLLDEKPGNF</sequence>
<dbReference type="Proteomes" id="UP000586305">
    <property type="component" value="Unassembled WGS sequence"/>
</dbReference>
<dbReference type="InterPro" id="IPR001451">
    <property type="entry name" value="Hexapep"/>
</dbReference>
<dbReference type="GO" id="GO:0005829">
    <property type="term" value="C:cytosol"/>
    <property type="evidence" value="ECO:0007669"/>
    <property type="project" value="TreeGrafter"/>
</dbReference>
<accession>A0A849VIZ6</accession>
<proteinExistence type="inferred from homology"/>
<reference evidence="3 4" key="1">
    <citation type="submission" date="2020-04" db="EMBL/GenBank/DDBJ databases">
        <title>Pseudoalteromonas caenipelagi sp. nov., isolated from a tidal flat.</title>
        <authorList>
            <person name="Park S."/>
            <person name="Yoon J.-H."/>
        </authorList>
    </citation>
    <scope>NUCLEOTIDE SEQUENCE [LARGE SCALE GENOMIC DNA]</scope>
    <source>
        <strain evidence="3 4">JBTF-M23</strain>
    </source>
</reference>
<gene>
    <name evidence="3" type="ORF">HG263_14750</name>
</gene>
<keyword evidence="4" id="KW-1185">Reference proteome</keyword>
<dbReference type="Gene3D" id="2.160.10.10">
    <property type="entry name" value="Hexapeptide repeat proteins"/>
    <property type="match status" value="1"/>
</dbReference>
<protein>
    <submittedName>
        <fullName evidence="3">Acyltransferase</fullName>
    </submittedName>
</protein>
<evidence type="ECO:0000256" key="1">
    <source>
        <dbReference type="ARBA" id="ARBA00007274"/>
    </source>
</evidence>
<dbReference type="Pfam" id="PF14602">
    <property type="entry name" value="Hexapep_2"/>
    <property type="match status" value="1"/>
</dbReference>
<dbReference type="InterPro" id="IPR051159">
    <property type="entry name" value="Hexapeptide_acetyltransf"/>
</dbReference>